<dbReference type="OrthoDB" id="5296629at2"/>
<accession>A0A1M5V806</accession>
<dbReference type="RefSeq" id="WP_073102941.1">
    <property type="nucleotide sequence ID" value="NZ_FQXE01000004.1"/>
</dbReference>
<dbReference type="AlphaFoldDB" id="A0A1M5V806"/>
<evidence type="ECO:0000256" key="1">
    <source>
        <dbReference type="SAM" id="MobiDB-lite"/>
    </source>
</evidence>
<protein>
    <recommendedName>
        <fullName evidence="4">DUF1840 domain-containing protein</fullName>
    </recommendedName>
</protein>
<dbReference type="STRING" id="658167.SAMN04488135_104278"/>
<feature type="compositionally biased region" description="Basic and acidic residues" evidence="1">
    <location>
        <begin position="66"/>
        <end position="79"/>
    </location>
</feature>
<gene>
    <name evidence="2" type="ORF">SAMN04488135_104278</name>
</gene>
<evidence type="ECO:0000313" key="3">
    <source>
        <dbReference type="Proteomes" id="UP000184226"/>
    </source>
</evidence>
<dbReference type="Pfam" id="PF08895">
    <property type="entry name" value="DUF1840"/>
    <property type="match status" value="1"/>
</dbReference>
<reference evidence="2 3" key="1">
    <citation type="submission" date="2016-11" db="EMBL/GenBank/DDBJ databases">
        <authorList>
            <person name="Jaros S."/>
            <person name="Januszkiewicz K."/>
            <person name="Wedrychowicz H."/>
        </authorList>
    </citation>
    <scope>NUCLEOTIDE SEQUENCE [LARGE SCALE GENOMIC DNA]</scope>
    <source>
        <strain evidence="2 3">CGMCC 1.10190</strain>
    </source>
</reference>
<feature type="region of interest" description="Disordered" evidence="1">
    <location>
        <begin position="57"/>
        <end position="83"/>
    </location>
</feature>
<dbReference type="Proteomes" id="UP000184226">
    <property type="component" value="Unassembled WGS sequence"/>
</dbReference>
<evidence type="ECO:0008006" key="4">
    <source>
        <dbReference type="Google" id="ProtNLM"/>
    </source>
</evidence>
<sequence>MLVVFHSKAAAEVLMFSKHALPILKAAGKPYTDTLPERGVITRDQLDAAIKGIEQAIASDTESEFPDDHNDNNDSKEHPIAQPVSFRRRAFPLLAMLRLSREHDADVIWEPAPTW</sequence>
<name>A0A1M5V806_9BURK</name>
<organism evidence="2 3">
    <name type="scientific">Pollutimonas bauzanensis</name>
    <dbReference type="NCBI Taxonomy" id="658167"/>
    <lineage>
        <taxon>Bacteria</taxon>
        <taxon>Pseudomonadati</taxon>
        <taxon>Pseudomonadota</taxon>
        <taxon>Betaproteobacteria</taxon>
        <taxon>Burkholderiales</taxon>
        <taxon>Alcaligenaceae</taxon>
        <taxon>Pollutimonas</taxon>
    </lineage>
</organism>
<proteinExistence type="predicted"/>
<keyword evidence="3" id="KW-1185">Reference proteome</keyword>
<dbReference type="InterPro" id="IPR014991">
    <property type="entry name" value="DUF1840"/>
</dbReference>
<evidence type="ECO:0000313" key="2">
    <source>
        <dbReference type="EMBL" id="SHH71350.1"/>
    </source>
</evidence>
<dbReference type="EMBL" id="FQXE01000004">
    <property type="protein sequence ID" value="SHH71350.1"/>
    <property type="molecule type" value="Genomic_DNA"/>
</dbReference>